<dbReference type="Pfam" id="PF04999">
    <property type="entry name" value="FtsL"/>
    <property type="match status" value="1"/>
</dbReference>
<sequence>MSAPSDRVAVGGLVVFGLVAVLLGVTHVARRQEVIQLGYQLSQVLEDHEHEMEENRRLRLEKSILTNPARIQALAESLGMTQPGPQQIRIIEVPAFAGPGPGYEHAAIIDDVGAFADDDGGADGEFGGLAEAHASSLPREQRSPER</sequence>
<evidence type="ECO:0000256" key="1">
    <source>
        <dbReference type="ARBA" id="ARBA00004401"/>
    </source>
</evidence>
<dbReference type="STRING" id="502025.Hoch_1951"/>
<keyword evidence="4" id="KW-0812">Transmembrane</keyword>
<comment type="subcellular location">
    <subcellularLocation>
        <location evidence="1">Cell membrane</location>
        <topology evidence="1">Single-pass type II membrane protein</topology>
    </subcellularLocation>
</comment>
<evidence type="ECO:0000256" key="6">
    <source>
        <dbReference type="ARBA" id="ARBA00023136"/>
    </source>
</evidence>
<dbReference type="HOGENOM" id="CLU_1774833_0_0_7"/>
<evidence type="ECO:0000256" key="3">
    <source>
        <dbReference type="ARBA" id="ARBA00022618"/>
    </source>
</evidence>
<evidence type="ECO:0000256" key="2">
    <source>
        <dbReference type="ARBA" id="ARBA00022475"/>
    </source>
</evidence>
<evidence type="ECO:0000313" key="10">
    <source>
        <dbReference type="Proteomes" id="UP000001880"/>
    </source>
</evidence>
<evidence type="ECO:0000256" key="8">
    <source>
        <dbReference type="SAM" id="MobiDB-lite"/>
    </source>
</evidence>
<feature type="region of interest" description="Disordered" evidence="8">
    <location>
        <begin position="119"/>
        <end position="146"/>
    </location>
</feature>
<keyword evidence="7" id="KW-0131">Cell cycle</keyword>
<evidence type="ECO:0000256" key="4">
    <source>
        <dbReference type="ARBA" id="ARBA00022692"/>
    </source>
</evidence>
<reference evidence="9 10" key="1">
    <citation type="journal article" date="2010" name="Stand. Genomic Sci.">
        <title>Complete genome sequence of Haliangium ochraceum type strain (SMP-2).</title>
        <authorList>
            <consortium name="US DOE Joint Genome Institute (JGI-PGF)"/>
            <person name="Ivanova N."/>
            <person name="Daum C."/>
            <person name="Lang E."/>
            <person name="Abt B."/>
            <person name="Kopitz M."/>
            <person name="Saunders E."/>
            <person name="Lapidus A."/>
            <person name="Lucas S."/>
            <person name="Glavina Del Rio T."/>
            <person name="Nolan M."/>
            <person name="Tice H."/>
            <person name="Copeland A."/>
            <person name="Cheng J.F."/>
            <person name="Chen F."/>
            <person name="Bruce D."/>
            <person name="Goodwin L."/>
            <person name="Pitluck S."/>
            <person name="Mavromatis K."/>
            <person name="Pati A."/>
            <person name="Mikhailova N."/>
            <person name="Chen A."/>
            <person name="Palaniappan K."/>
            <person name="Land M."/>
            <person name="Hauser L."/>
            <person name="Chang Y.J."/>
            <person name="Jeffries C.D."/>
            <person name="Detter J.C."/>
            <person name="Brettin T."/>
            <person name="Rohde M."/>
            <person name="Goker M."/>
            <person name="Bristow J."/>
            <person name="Markowitz V."/>
            <person name="Eisen J.A."/>
            <person name="Hugenholtz P."/>
            <person name="Kyrpides N.C."/>
            <person name="Klenk H.P."/>
        </authorList>
    </citation>
    <scope>NUCLEOTIDE SEQUENCE [LARGE SCALE GENOMIC DNA]</scope>
    <source>
        <strain evidence="10">DSM 14365 / CIP 107738 / JCM 11303 / AJ 13395 / SMP-2</strain>
    </source>
</reference>
<keyword evidence="2" id="KW-1003">Cell membrane</keyword>
<dbReference type="HAMAP" id="MF_00910">
    <property type="entry name" value="FtsL"/>
    <property type="match status" value="1"/>
</dbReference>
<dbReference type="GO" id="GO:0051301">
    <property type="term" value="P:cell division"/>
    <property type="evidence" value="ECO:0007669"/>
    <property type="project" value="UniProtKB-KW"/>
</dbReference>
<dbReference type="eggNOG" id="COG3116">
    <property type="taxonomic scope" value="Bacteria"/>
</dbReference>
<dbReference type="GO" id="GO:0005886">
    <property type="term" value="C:plasma membrane"/>
    <property type="evidence" value="ECO:0007669"/>
    <property type="project" value="UniProtKB-SubCell"/>
</dbReference>
<gene>
    <name evidence="9" type="ordered locus">Hoch_1951</name>
</gene>
<evidence type="ECO:0000256" key="5">
    <source>
        <dbReference type="ARBA" id="ARBA00022989"/>
    </source>
</evidence>
<dbReference type="KEGG" id="hoh:Hoch_1951"/>
<dbReference type="EMBL" id="CP001804">
    <property type="protein sequence ID" value="ACY14497.1"/>
    <property type="molecule type" value="Genomic_DNA"/>
</dbReference>
<proteinExistence type="inferred from homology"/>
<dbReference type="AlphaFoldDB" id="D0LZ27"/>
<dbReference type="RefSeq" id="WP_012827105.1">
    <property type="nucleotide sequence ID" value="NC_013440.1"/>
</dbReference>
<evidence type="ECO:0000256" key="7">
    <source>
        <dbReference type="ARBA" id="ARBA00023306"/>
    </source>
</evidence>
<keyword evidence="6" id="KW-0472">Membrane</keyword>
<keyword evidence="5" id="KW-1133">Transmembrane helix</keyword>
<name>D0LZ27_HALO1</name>
<accession>D0LZ27</accession>
<keyword evidence="10" id="KW-1185">Reference proteome</keyword>
<dbReference type="InterPro" id="IPR011922">
    <property type="entry name" value="Cell_div_FtsL"/>
</dbReference>
<evidence type="ECO:0000313" key="9">
    <source>
        <dbReference type="EMBL" id="ACY14497.1"/>
    </source>
</evidence>
<organism evidence="9 10">
    <name type="scientific">Haliangium ochraceum (strain DSM 14365 / JCM 11303 / SMP-2)</name>
    <dbReference type="NCBI Taxonomy" id="502025"/>
    <lineage>
        <taxon>Bacteria</taxon>
        <taxon>Pseudomonadati</taxon>
        <taxon>Myxococcota</taxon>
        <taxon>Polyangia</taxon>
        <taxon>Haliangiales</taxon>
        <taxon>Kofleriaceae</taxon>
        <taxon>Haliangium</taxon>
    </lineage>
</organism>
<protein>
    <submittedName>
        <fullName evidence="9">Cell division protein FtsL</fullName>
    </submittedName>
</protein>
<dbReference type="Proteomes" id="UP000001880">
    <property type="component" value="Chromosome"/>
</dbReference>
<keyword evidence="3 9" id="KW-0132">Cell division</keyword>